<sequence length="38" mass="4253">MISSQVQGLGPLQSINTHPQVKVLYSWKAVCVRMLVKL</sequence>
<dbReference type="Proteomes" id="UP001234989">
    <property type="component" value="Chromosome 5"/>
</dbReference>
<organism evidence="1 2">
    <name type="scientific">Solanum verrucosum</name>
    <dbReference type="NCBI Taxonomy" id="315347"/>
    <lineage>
        <taxon>Eukaryota</taxon>
        <taxon>Viridiplantae</taxon>
        <taxon>Streptophyta</taxon>
        <taxon>Embryophyta</taxon>
        <taxon>Tracheophyta</taxon>
        <taxon>Spermatophyta</taxon>
        <taxon>Magnoliopsida</taxon>
        <taxon>eudicotyledons</taxon>
        <taxon>Gunneridae</taxon>
        <taxon>Pentapetalae</taxon>
        <taxon>asterids</taxon>
        <taxon>lamiids</taxon>
        <taxon>Solanales</taxon>
        <taxon>Solanaceae</taxon>
        <taxon>Solanoideae</taxon>
        <taxon>Solaneae</taxon>
        <taxon>Solanum</taxon>
    </lineage>
</organism>
<protein>
    <submittedName>
        <fullName evidence="1">Uncharacterized protein</fullName>
    </submittedName>
</protein>
<keyword evidence="2" id="KW-1185">Reference proteome</keyword>
<dbReference type="EMBL" id="CP133616">
    <property type="protein sequence ID" value="WMV29644.1"/>
    <property type="molecule type" value="Genomic_DNA"/>
</dbReference>
<reference evidence="1" key="1">
    <citation type="submission" date="2023-08" db="EMBL/GenBank/DDBJ databases">
        <title>A de novo genome assembly of Solanum verrucosum Schlechtendal, a Mexican diploid species geographically isolated from the other diploid A-genome species in potato relatives.</title>
        <authorList>
            <person name="Hosaka K."/>
        </authorList>
    </citation>
    <scope>NUCLEOTIDE SEQUENCE</scope>
    <source>
        <tissue evidence="1">Young leaves</tissue>
    </source>
</reference>
<dbReference type="AlphaFoldDB" id="A0AAF0R139"/>
<proteinExistence type="predicted"/>
<evidence type="ECO:0000313" key="1">
    <source>
        <dbReference type="EMBL" id="WMV29644.1"/>
    </source>
</evidence>
<gene>
    <name evidence="1" type="ORF">MTR67_023029</name>
</gene>
<accession>A0AAF0R139</accession>
<evidence type="ECO:0000313" key="2">
    <source>
        <dbReference type="Proteomes" id="UP001234989"/>
    </source>
</evidence>
<name>A0AAF0R139_SOLVR</name>